<dbReference type="Proteomes" id="UP001303211">
    <property type="component" value="Chromosome"/>
</dbReference>
<organism evidence="3 4">
    <name type="scientific">Diaphorobacter limosus</name>
    <dbReference type="NCBI Taxonomy" id="3036128"/>
    <lineage>
        <taxon>Bacteria</taxon>
        <taxon>Pseudomonadati</taxon>
        <taxon>Pseudomonadota</taxon>
        <taxon>Betaproteobacteria</taxon>
        <taxon>Burkholderiales</taxon>
        <taxon>Comamonadaceae</taxon>
        <taxon>Diaphorobacter</taxon>
    </lineage>
</organism>
<protein>
    <submittedName>
        <fullName evidence="3">PEP-CTERM sorting domain-containing protein</fullName>
    </submittedName>
</protein>
<dbReference type="InterPro" id="IPR013424">
    <property type="entry name" value="Ice-binding_C"/>
</dbReference>
<gene>
    <name evidence="3" type="ORF">P4826_12815</name>
</gene>
<name>A0ABZ0IZV6_9BURK</name>
<feature type="compositionally biased region" description="Low complexity" evidence="1">
    <location>
        <begin position="97"/>
        <end position="138"/>
    </location>
</feature>
<feature type="compositionally biased region" description="Low complexity" evidence="1">
    <location>
        <begin position="203"/>
        <end position="215"/>
    </location>
</feature>
<reference evidence="3 4" key="1">
    <citation type="submission" date="2023-03" db="EMBL/GenBank/DDBJ databases">
        <title>Diaphorobacter basophil sp. nov., isolated from a sewage-treatment plant.</title>
        <authorList>
            <person name="Yang K."/>
        </authorList>
    </citation>
    <scope>NUCLEOTIDE SEQUENCE [LARGE SCALE GENOMIC DNA]</scope>
    <source>
        <strain evidence="3 4">Y-1</strain>
    </source>
</reference>
<dbReference type="Pfam" id="PF07589">
    <property type="entry name" value="PEP-CTERM"/>
    <property type="match status" value="1"/>
</dbReference>
<proteinExistence type="predicted"/>
<feature type="compositionally biased region" description="Low complexity" evidence="1">
    <location>
        <begin position="147"/>
        <end position="188"/>
    </location>
</feature>
<dbReference type="RefSeq" id="WP_317700763.1">
    <property type="nucleotide sequence ID" value="NZ_CP136921.1"/>
</dbReference>
<keyword evidence="4" id="KW-1185">Reference proteome</keyword>
<evidence type="ECO:0000256" key="1">
    <source>
        <dbReference type="SAM" id="MobiDB-lite"/>
    </source>
</evidence>
<feature type="region of interest" description="Disordered" evidence="1">
    <location>
        <begin position="34"/>
        <end position="297"/>
    </location>
</feature>
<dbReference type="EMBL" id="CP136921">
    <property type="protein sequence ID" value="WOO31288.1"/>
    <property type="molecule type" value="Genomic_DNA"/>
</dbReference>
<feature type="domain" description="Ice-binding protein C-terminal" evidence="2">
    <location>
        <begin position="299"/>
        <end position="318"/>
    </location>
</feature>
<accession>A0ABZ0IZV6</accession>
<evidence type="ECO:0000313" key="4">
    <source>
        <dbReference type="Proteomes" id="UP001303211"/>
    </source>
</evidence>
<evidence type="ECO:0000313" key="3">
    <source>
        <dbReference type="EMBL" id="WOO31288.1"/>
    </source>
</evidence>
<dbReference type="NCBIfam" id="TIGR02595">
    <property type="entry name" value="PEP_CTERM"/>
    <property type="match status" value="1"/>
</dbReference>
<evidence type="ECO:0000259" key="2">
    <source>
        <dbReference type="Pfam" id="PF07589"/>
    </source>
</evidence>
<sequence length="321" mass="30419">MKKPMLKIALAVAVVLGAGSIATGSVILAGRSAPDQRLAAAPEKASATQQGSSKTPDREAGRGKRAVPTSSDPGTVATIVGLAPAPSAPVGSGGASRGEATGAGAARVVGASGAGAAPASSGGASAASGRHAQQAASAMPLPGMQRSPSGAPSPAAGSSAKPPAISGPGASPADKPATPATGTGSTPSEVAKVAPSGPGGNTPGNTPASTPGSTPESAPQNPGPSNPQAVPPVLDLDAPKGDPVITADAIPPGSAPDNFGPNDLPTTPPSLNPDDSLSDPVIPVGAQDPVAGPKNTVAEPSSLALLGIAALGLVLRRRRRA</sequence>